<dbReference type="CDD" id="cd19699">
    <property type="entry name" value="bHLH_TS_dMYOD_like"/>
    <property type="match status" value="1"/>
</dbReference>
<proteinExistence type="evidence at transcript level"/>
<dbReference type="SMART" id="SM00353">
    <property type="entry name" value="HLH"/>
    <property type="match status" value="1"/>
</dbReference>
<dbReference type="PANTHER" id="PTHR11534">
    <property type="entry name" value="MYOGENIC FACTOR"/>
    <property type="match status" value="1"/>
</dbReference>
<dbReference type="AlphaFoldDB" id="B5M231"/>
<dbReference type="SUPFAM" id="SSF47459">
    <property type="entry name" value="HLH, helix-loop-helix DNA-binding domain"/>
    <property type="match status" value="1"/>
</dbReference>
<feature type="domain" description="BHLH" evidence="5">
    <location>
        <begin position="105"/>
        <end position="156"/>
    </location>
</feature>
<feature type="compositionally biased region" description="Basic and acidic residues" evidence="4">
    <location>
        <begin position="207"/>
        <end position="222"/>
    </location>
</feature>
<evidence type="ECO:0000313" key="7">
    <source>
        <dbReference type="Proteomes" id="UP000694865"/>
    </source>
</evidence>
<evidence type="ECO:0000256" key="2">
    <source>
        <dbReference type="ARBA" id="ARBA00023125"/>
    </source>
</evidence>
<feature type="compositionally biased region" description="Low complexity" evidence="4">
    <location>
        <begin position="189"/>
        <end position="203"/>
    </location>
</feature>
<dbReference type="GO" id="GO:0007517">
    <property type="term" value="P:muscle organ development"/>
    <property type="evidence" value="ECO:0007669"/>
    <property type="project" value="InterPro"/>
</dbReference>
<dbReference type="PANTHER" id="PTHR11534:SF9">
    <property type="entry name" value="MYOGENIC-DETERMINATION PROTEIN"/>
    <property type="match status" value="1"/>
</dbReference>
<dbReference type="Pfam" id="PF01586">
    <property type="entry name" value="Basic"/>
    <property type="match status" value="1"/>
</dbReference>
<gene>
    <name evidence="6 8" type="primary">myoD</name>
</gene>
<keyword evidence="3" id="KW-0539">Nucleus</keyword>
<evidence type="ECO:0000256" key="3">
    <source>
        <dbReference type="ARBA" id="ARBA00023242"/>
    </source>
</evidence>
<evidence type="ECO:0000256" key="1">
    <source>
        <dbReference type="ARBA" id="ARBA00004123"/>
    </source>
</evidence>
<comment type="subcellular location">
    <subcellularLocation>
        <location evidence="1">Nucleus</location>
    </subcellularLocation>
</comment>
<feature type="region of interest" description="Disordered" evidence="4">
    <location>
        <begin position="242"/>
        <end position="261"/>
    </location>
</feature>
<dbReference type="InterPro" id="IPR002546">
    <property type="entry name" value="MyoD_N"/>
</dbReference>
<accession>B5M231</accession>
<organism evidence="6">
    <name type="scientific">Saccoglossus kowalevskii</name>
    <name type="common">Acorn worm</name>
    <dbReference type="NCBI Taxonomy" id="10224"/>
    <lineage>
        <taxon>Eukaryota</taxon>
        <taxon>Metazoa</taxon>
        <taxon>Hemichordata</taxon>
        <taxon>Enteropneusta</taxon>
        <taxon>Harrimaniidae</taxon>
        <taxon>Saccoglossus</taxon>
    </lineage>
</organism>
<feature type="region of interest" description="Disordered" evidence="4">
    <location>
        <begin position="173"/>
        <end position="225"/>
    </location>
</feature>
<dbReference type="Gene3D" id="4.10.280.10">
    <property type="entry name" value="Helix-loop-helix DNA-binding domain"/>
    <property type="match status" value="1"/>
</dbReference>
<dbReference type="SMART" id="SM00520">
    <property type="entry name" value="BASIC"/>
    <property type="match status" value="1"/>
</dbReference>
<dbReference type="GO" id="GO:0000981">
    <property type="term" value="F:DNA-binding transcription factor activity, RNA polymerase II-specific"/>
    <property type="evidence" value="ECO:0007669"/>
    <property type="project" value="TreeGrafter"/>
</dbReference>
<dbReference type="RefSeq" id="NP_001158428.1">
    <property type="nucleotide sequence ID" value="NM_001164956.1"/>
</dbReference>
<name>B5M231_SACKO</name>
<dbReference type="GO" id="GO:0045663">
    <property type="term" value="P:positive regulation of myoblast differentiation"/>
    <property type="evidence" value="ECO:0007669"/>
    <property type="project" value="TreeGrafter"/>
</dbReference>
<dbReference type="KEGG" id="sko:100302710"/>
<dbReference type="OrthoDB" id="10049614at2759"/>
<reference evidence="8" key="1">
    <citation type="journal article" date="2008" name="Biol. Bull.">
        <title>cDNA sequences for transcription factors and signaling proteins of the hemichordate Saccoglossus kowalevskii: efficacy of the expressed sequence tag (EST) approach for evolutionary and developmental studies of a new organism.</title>
        <authorList>
            <person name="Freeman R.M. Jr."/>
            <person name="Wu M."/>
            <person name="Cordonnier-Pratt M.M."/>
            <person name="Pratt L.H."/>
            <person name="Gruber C.E."/>
            <person name="Smith M."/>
            <person name="Lander E.S."/>
            <person name="Stange-Thomann N."/>
            <person name="Lowe C.J."/>
            <person name="Gerhart J."/>
            <person name="Kirschner M."/>
        </authorList>
    </citation>
    <scope>NUCLEOTIDE SEQUENCE</scope>
</reference>
<dbReference type="GeneID" id="100302710"/>
<dbReference type="InterPro" id="IPR039704">
    <property type="entry name" value="Myogenic_factor"/>
</dbReference>
<reference evidence="6" key="2">
    <citation type="submission" date="2008-07" db="EMBL/GenBank/DDBJ databases">
        <title>cDNA Sequences for Transcription Factors and Signaling Proteins of the Hemichordate Saccoglossus kowalevskii: Efficacy of the Expressed Sequence Tag (EST) Approach for Evolutionary and Developmental Studies of a New Organism.</title>
        <authorList>
            <person name="Freeman R.M.Jr."/>
            <person name="Wu M."/>
            <person name="Cordonnier-Pratt M.-M."/>
            <person name="Pratt L.H."/>
            <person name="Gruber C.E."/>
            <person name="Smith M."/>
            <person name="Lander E.S."/>
            <person name="Stange-Thomann N."/>
            <person name="Lowe C.J."/>
            <person name="Gehart J."/>
            <person name="Kirschner M."/>
        </authorList>
    </citation>
    <scope>NUCLEOTIDE SEQUENCE</scope>
</reference>
<dbReference type="GO" id="GO:0005634">
    <property type="term" value="C:nucleus"/>
    <property type="evidence" value="ECO:0007669"/>
    <property type="project" value="UniProtKB-SubCell"/>
</dbReference>
<feature type="compositionally biased region" description="Polar residues" evidence="4">
    <location>
        <begin position="243"/>
        <end position="255"/>
    </location>
</feature>
<evidence type="ECO:0000313" key="8">
    <source>
        <dbReference type="RefSeq" id="NP_001158428.1"/>
    </source>
</evidence>
<dbReference type="InterPro" id="IPR011598">
    <property type="entry name" value="bHLH_dom"/>
</dbReference>
<protein>
    <submittedName>
        <fullName evidence="6 8">Myogenic differentiation protein</fullName>
    </submittedName>
</protein>
<reference evidence="8" key="3">
    <citation type="submission" date="2025-05" db="UniProtKB">
        <authorList>
            <consortium name="RefSeq"/>
        </authorList>
    </citation>
    <scope>IDENTIFICATION</scope>
</reference>
<dbReference type="Proteomes" id="UP000694865">
    <property type="component" value="Unplaced"/>
</dbReference>
<dbReference type="InterPro" id="IPR036638">
    <property type="entry name" value="HLH_DNA-bd_sf"/>
</dbReference>
<evidence type="ECO:0000259" key="5">
    <source>
        <dbReference type="PROSITE" id="PS50888"/>
    </source>
</evidence>
<dbReference type="EMBL" id="EU931661">
    <property type="protein sequence ID" value="ACH68443.1"/>
    <property type="molecule type" value="mRNA"/>
</dbReference>
<dbReference type="CTD" id="778924"/>
<keyword evidence="7" id="KW-1185">Reference proteome</keyword>
<dbReference type="GO" id="GO:0046983">
    <property type="term" value="F:protein dimerization activity"/>
    <property type="evidence" value="ECO:0007669"/>
    <property type="project" value="InterPro"/>
</dbReference>
<keyword evidence="2" id="KW-0238">DNA-binding</keyword>
<sequence length="261" mass="29458">MNGLRSSCRYTPLTGSCHEGTYDDEHRHHETYRRQQGAFYRTMLADSMHINKGNECYDLEDGENGDADEDEHLEHVFAPGYTGQSQRKCLLWACKACKKKTVAIDKRKAATMRERRRLKKVNEAFELLKRHTSANPNQRLPKVEILRNAIEYIVRLEKLLHVERSSMSIDKLDYDSGRESASPKGMGGSLSSSPVSMSTSPLSFNSDKLRHYGENPRDHGIRGYDNVGVSSLDSLSLIVESIKPTSATNGDNNPTDYIDES</sequence>
<dbReference type="GO" id="GO:0000978">
    <property type="term" value="F:RNA polymerase II cis-regulatory region sequence-specific DNA binding"/>
    <property type="evidence" value="ECO:0007669"/>
    <property type="project" value="TreeGrafter"/>
</dbReference>
<dbReference type="FunFam" id="4.10.280.10:FF:000005">
    <property type="entry name" value="Myogenic factor"/>
    <property type="match status" value="1"/>
</dbReference>
<evidence type="ECO:0000313" key="6">
    <source>
        <dbReference type="EMBL" id="ACH68443.1"/>
    </source>
</evidence>
<dbReference type="PROSITE" id="PS50888">
    <property type="entry name" value="BHLH"/>
    <property type="match status" value="1"/>
</dbReference>
<evidence type="ECO:0000256" key="4">
    <source>
        <dbReference type="SAM" id="MobiDB-lite"/>
    </source>
</evidence>
<dbReference type="Pfam" id="PF00010">
    <property type="entry name" value="HLH"/>
    <property type="match status" value="1"/>
</dbReference>